<organism evidence="1 2">
    <name type="scientific">Chilo suppressalis</name>
    <name type="common">Asiatic rice borer moth</name>
    <dbReference type="NCBI Taxonomy" id="168631"/>
    <lineage>
        <taxon>Eukaryota</taxon>
        <taxon>Metazoa</taxon>
        <taxon>Ecdysozoa</taxon>
        <taxon>Arthropoda</taxon>
        <taxon>Hexapoda</taxon>
        <taxon>Insecta</taxon>
        <taxon>Pterygota</taxon>
        <taxon>Neoptera</taxon>
        <taxon>Endopterygota</taxon>
        <taxon>Lepidoptera</taxon>
        <taxon>Glossata</taxon>
        <taxon>Ditrysia</taxon>
        <taxon>Pyraloidea</taxon>
        <taxon>Crambidae</taxon>
        <taxon>Crambinae</taxon>
        <taxon>Chilo</taxon>
    </lineage>
</organism>
<proteinExistence type="predicted"/>
<keyword evidence="2" id="KW-1185">Reference proteome</keyword>
<dbReference type="EMBL" id="OU963901">
    <property type="protein sequence ID" value="CAH0407509.1"/>
    <property type="molecule type" value="Genomic_DNA"/>
</dbReference>
<reference evidence="1" key="1">
    <citation type="submission" date="2021-12" db="EMBL/GenBank/DDBJ databases">
        <authorList>
            <person name="King R."/>
        </authorList>
    </citation>
    <scope>NUCLEOTIDE SEQUENCE</scope>
</reference>
<gene>
    <name evidence="1" type="ORF">CHILSU_LOCUS10909</name>
</gene>
<dbReference type="Proteomes" id="UP001153292">
    <property type="component" value="Chromosome 8"/>
</dbReference>
<accession>A0ABN8BC14</accession>
<protein>
    <submittedName>
        <fullName evidence="1">Uncharacterized protein</fullName>
    </submittedName>
</protein>
<name>A0ABN8BC14_CHISP</name>
<evidence type="ECO:0000313" key="1">
    <source>
        <dbReference type="EMBL" id="CAH0407509.1"/>
    </source>
</evidence>
<sequence length="184" mass="21145">MALMKPIDLKEKTLDAPLICNTAHLFYVQKTFNKNTRTIFAGTVIAIIYYYITKKGNQVTESSTELNAACHPLSRPYLSRKKADEPSKGRLHRLKAMQVKNFPQLTKEELIVLALGTYQLKLARSYCSEHLNNGLYTIETYALEDLPEYGIDQNVCLLRGRIRSRHVRARTYYCYVLFSSNDLA</sequence>
<evidence type="ECO:0000313" key="2">
    <source>
        <dbReference type="Proteomes" id="UP001153292"/>
    </source>
</evidence>